<dbReference type="GO" id="GO:0060271">
    <property type="term" value="P:cilium assembly"/>
    <property type="evidence" value="ECO:0007669"/>
    <property type="project" value="TreeGrafter"/>
</dbReference>
<keyword evidence="6" id="KW-1185">Reference proteome</keyword>
<dbReference type="GO" id="GO:0005737">
    <property type="term" value="C:cytoplasm"/>
    <property type="evidence" value="ECO:0007669"/>
    <property type="project" value="TreeGrafter"/>
</dbReference>
<dbReference type="AlphaFoldDB" id="A0A8T2RPB6"/>
<accession>A0A8T2RPB6</accession>
<dbReference type="EMBL" id="CM035431">
    <property type="protein sequence ID" value="KAH7297348.1"/>
    <property type="molecule type" value="Genomic_DNA"/>
</dbReference>
<dbReference type="GO" id="GO:0030990">
    <property type="term" value="C:intraciliary transport particle"/>
    <property type="evidence" value="ECO:0007669"/>
    <property type="project" value="TreeGrafter"/>
</dbReference>
<keyword evidence="2 4" id="KW-0175">Coiled coil</keyword>
<evidence type="ECO:0000256" key="2">
    <source>
        <dbReference type="ARBA" id="ARBA00023054"/>
    </source>
</evidence>
<sequence length="135" mass="15414">MEAAEEAASSSLVDESGRIRLFDPSRFGRSRDVAQACALFRAKILHFRKITKQVLDQVSEEAQKVETVKKQAIDLRHSVALEVASRPQRLKDQREEIACKQEELDRLLLEYDSLARVKQEQELLIAELTHVNPAM</sequence>
<name>A0A8T2RPB6_CERRI</name>
<comment type="caution">
    <text evidence="5">The sequence shown here is derived from an EMBL/GenBank/DDBJ whole genome shotgun (WGS) entry which is preliminary data.</text>
</comment>
<evidence type="ECO:0000313" key="6">
    <source>
        <dbReference type="Proteomes" id="UP000825935"/>
    </source>
</evidence>
<dbReference type="OrthoDB" id="10254896at2759"/>
<evidence type="ECO:0000256" key="1">
    <source>
        <dbReference type="ARBA" id="ARBA00004138"/>
    </source>
</evidence>
<dbReference type="InterPro" id="IPR028172">
    <property type="entry name" value="FT20"/>
</dbReference>
<dbReference type="OMA" id="TMAKQRQ"/>
<organism evidence="5 6">
    <name type="scientific">Ceratopteris richardii</name>
    <name type="common">Triangle waterfern</name>
    <dbReference type="NCBI Taxonomy" id="49495"/>
    <lineage>
        <taxon>Eukaryota</taxon>
        <taxon>Viridiplantae</taxon>
        <taxon>Streptophyta</taxon>
        <taxon>Embryophyta</taxon>
        <taxon>Tracheophyta</taxon>
        <taxon>Polypodiopsida</taxon>
        <taxon>Polypodiidae</taxon>
        <taxon>Polypodiales</taxon>
        <taxon>Pteridineae</taxon>
        <taxon>Pteridaceae</taxon>
        <taxon>Parkerioideae</taxon>
        <taxon>Ceratopteris</taxon>
    </lineage>
</organism>
<dbReference type="Pfam" id="PF14931">
    <property type="entry name" value="IFT20"/>
    <property type="match status" value="1"/>
</dbReference>
<proteinExistence type="predicted"/>
<dbReference type="Proteomes" id="UP000825935">
    <property type="component" value="Chromosome 26"/>
</dbReference>
<evidence type="ECO:0000313" key="5">
    <source>
        <dbReference type="EMBL" id="KAH7297348.1"/>
    </source>
</evidence>
<keyword evidence="3" id="KW-0966">Cell projection</keyword>
<feature type="coiled-coil region" evidence="4">
    <location>
        <begin position="90"/>
        <end position="117"/>
    </location>
</feature>
<gene>
    <name evidence="5" type="ORF">KP509_26G066300</name>
</gene>
<dbReference type="PANTHER" id="PTHR31978:SF1">
    <property type="entry name" value="INTRAFLAGELLAR TRANSPORT PROTEIN 20 HOMOLOG"/>
    <property type="match status" value="1"/>
</dbReference>
<evidence type="ECO:0000256" key="4">
    <source>
        <dbReference type="SAM" id="Coils"/>
    </source>
</evidence>
<comment type="subcellular location">
    <subcellularLocation>
        <location evidence="1">Cell projection</location>
        <location evidence="1">Cilium</location>
    </subcellularLocation>
</comment>
<dbReference type="GO" id="GO:0061512">
    <property type="term" value="P:protein localization to cilium"/>
    <property type="evidence" value="ECO:0007669"/>
    <property type="project" value="TreeGrafter"/>
</dbReference>
<protein>
    <submittedName>
        <fullName evidence="5">Uncharacterized protein</fullName>
    </submittedName>
</protein>
<evidence type="ECO:0000256" key="3">
    <source>
        <dbReference type="ARBA" id="ARBA00023273"/>
    </source>
</evidence>
<dbReference type="GO" id="GO:0097730">
    <property type="term" value="C:non-motile cilium"/>
    <property type="evidence" value="ECO:0007669"/>
    <property type="project" value="TreeGrafter"/>
</dbReference>
<dbReference type="GO" id="GO:0097546">
    <property type="term" value="C:ciliary base"/>
    <property type="evidence" value="ECO:0007669"/>
    <property type="project" value="TreeGrafter"/>
</dbReference>
<dbReference type="GO" id="GO:0036064">
    <property type="term" value="C:ciliary basal body"/>
    <property type="evidence" value="ECO:0007669"/>
    <property type="project" value="TreeGrafter"/>
</dbReference>
<dbReference type="PANTHER" id="PTHR31978">
    <property type="entry name" value="INTRAFLAGELLAR TRANSPORT PROTEIN 20 HOMOLOG"/>
    <property type="match status" value="1"/>
</dbReference>
<reference evidence="5" key="1">
    <citation type="submission" date="2021-08" db="EMBL/GenBank/DDBJ databases">
        <title>WGS assembly of Ceratopteris richardii.</title>
        <authorList>
            <person name="Marchant D.B."/>
            <person name="Chen G."/>
            <person name="Jenkins J."/>
            <person name="Shu S."/>
            <person name="Leebens-Mack J."/>
            <person name="Grimwood J."/>
            <person name="Schmutz J."/>
            <person name="Soltis P."/>
            <person name="Soltis D."/>
            <person name="Chen Z.-H."/>
        </authorList>
    </citation>
    <scope>NUCLEOTIDE SEQUENCE</scope>
    <source>
        <strain evidence="5">Whitten #5841</strain>
        <tissue evidence="5">Leaf</tissue>
    </source>
</reference>